<dbReference type="RefSeq" id="WP_408181896.1">
    <property type="nucleotide sequence ID" value="NZ_JAQQEZ010000057.1"/>
</dbReference>
<feature type="compositionally biased region" description="Basic residues" evidence="1">
    <location>
        <begin position="44"/>
        <end position="60"/>
    </location>
</feature>
<dbReference type="EMBL" id="JAQQEZ010000057">
    <property type="protein sequence ID" value="MFM0007302.1"/>
    <property type="molecule type" value="Genomic_DNA"/>
</dbReference>
<dbReference type="Proteomes" id="UP001629230">
    <property type="component" value="Unassembled WGS sequence"/>
</dbReference>
<evidence type="ECO:0000256" key="1">
    <source>
        <dbReference type="SAM" id="MobiDB-lite"/>
    </source>
</evidence>
<evidence type="ECO:0000313" key="4">
    <source>
        <dbReference type="Proteomes" id="UP001629230"/>
    </source>
</evidence>
<protein>
    <submittedName>
        <fullName evidence="3">Uncharacterized protein</fullName>
    </submittedName>
</protein>
<feature type="compositionally biased region" description="Polar residues" evidence="1">
    <location>
        <begin position="26"/>
        <end position="38"/>
    </location>
</feature>
<keyword evidence="2" id="KW-0732">Signal</keyword>
<name>A0ABW9B3G3_9BURK</name>
<keyword evidence="4" id="KW-1185">Reference proteome</keyword>
<evidence type="ECO:0000313" key="3">
    <source>
        <dbReference type="EMBL" id="MFM0007302.1"/>
    </source>
</evidence>
<feature type="chain" id="PRO_5045970773" evidence="2">
    <location>
        <begin position="23"/>
        <end position="82"/>
    </location>
</feature>
<sequence>MKKHIFAVTVAGLLSIGAFAQASTPVDASSQAGVATQEASAPAAKHHHKKKHHKHAHRHQAASAASGAQAAASNDDAAPIKP</sequence>
<gene>
    <name evidence="3" type="ORF">PQR57_40905</name>
</gene>
<feature type="compositionally biased region" description="Low complexity" evidence="1">
    <location>
        <begin position="61"/>
        <end position="82"/>
    </location>
</feature>
<evidence type="ECO:0000256" key="2">
    <source>
        <dbReference type="SAM" id="SignalP"/>
    </source>
</evidence>
<organism evidence="3 4">
    <name type="scientific">Paraburkholderia dipogonis</name>
    <dbReference type="NCBI Taxonomy" id="1211383"/>
    <lineage>
        <taxon>Bacteria</taxon>
        <taxon>Pseudomonadati</taxon>
        <taxon>Pseudomonadota</taxon>
        <taxon>Betaproteobacteria</taxon>
        <taxon>Burkholderiales</taxon>
        <taxon>Burkholderiaceae</taxon>
        <taxon>Paraburkholderia</taxon>
    </lineage>
</organism>
<comment type="caution">
    <text evidence="3">The sequence shown here is derived from an EMBL/GenBank/DDBJ whole genome shotgun (WGS) entry which is preliminary data.</text>
</comment>
<proteinExistence type="predicted"/>
<accession>A0ABW9B3G3</accession>
<reference evidence="3 4" key="1">
    <citation type="journal article" date="2024" name="Chem. Sci.">
        <title>Discovery of megapolipeptins by genome mining of a Burkholderiales bacteria collection.</title>
        <authorList>
            <person name="Paulo B.S."/>
            <person name="Recchia M.J.J."/>
            <person name="Lee S."/>
            <person name="Fergusson C.H."/>
            <person name="Romanowski S.B."/>
            <person name="Hernandez A."/>
            <person name="Krull N."/>
            <person name="Liu D.Y."/>
            <person name="Cavanagh H."/>
            <person name="Bos A."/>
            <person name="Gray C.A."/>
            <person name="Murphy B.T."/>
            <person name="Linington R.G."/>
            <person name="Eustaquio A.S."/>
        </authorList>
    </citation>
    <scope>NUCLEOTIDE SEQUENCE [LARGE SCALE GENOMIC DNA]</scope>
    <source>
        <strain evidence="3 4">RL17-350-BIC-A</strain>
    </source>
</reference>
<feature type="region of interest" description="Disordered" evidence="1">
    <location>
        <begin position="26"/>
        <end position="82"/>
    </location>
</feature>
<feature type="signal peptide" evidence="2">
    <location>
        <begin position="1"/>
        <end position="22"/>
    </location>
</feature>